<name>A0A2M6T0G9_9BACT</name>
<protein>
    <recommendedName>
        <fullName evidence="3">Translation elongation factor-like protein</fullName>
    </recommendedName>
</protein>
<dbReference type="InterPro" id="IPR009000">
    <property type="entry name" value="Transl_B-barrel_sf"/>
</dbReference>
<evidence type="ECO:0000313" key="1">
    <source>
        <dbReference type="EMBL" id="PIS38674.1"/>
    </source>
</evidence>
<evidence type="ECO:0000313" key="2">
    <source>
        <dbReference type="Proteomes" id="UP000229390"/>
    </source>
</evidence>
<dbReference type="Gene3D" id="2.40.30.10">
    <property type="entry name" value="Translation factors"/>
    <property type="match status" value="1"/>
</dbReference>
<comment type="caution">
    <text evidence="1">The sequence shown here is derived from an EMBL/GenBank/DDBJ whole genome shotgun (WGS) entry which is preliminary data.</text>
</comment>
<organism evidence="1 2">
    <name type="scientific">Candidatus Nealsonbacteria bacterium CG08_land_8_20_14_0_20_43_11</name>
    <dbReference type="NCBI Taxonomy" id="1974706"/>
    <lineage>
        <taxon>Bacteria</taxon>
        <taxon>Candidatus Nealsoniibacteriota</taxon>
    </lineage>
</organism>
<sequence>MLKENPQEQAEGKLIGEVSHYYGNIGVAVIKLSDALKTGDTIRIIGGEADFQQVVDSMEREHEKIKAAEPGNDVGLKVSQKVREGYRVYKV</sequence>
<accession>A0A2M6T0G9</accession>
<gene>
    <name evidence="1" type="ORF">COT34_02480</name>
</gene>
<evidence type="ECO:0008006" key="3">
    <source>
        <dbReference type="Google" id="ProtNLM"/>
    </source>
</evidence>
<dbReference type="Proteomes" id="UP000229390">
    <property type="component" value="Unassembled WGS sequence"/>
</dbReference>
<dbReference type="AlphaFoldDB" id="A0A2M6T0G9"/>
<proteinExistence type="predicted"/>
<reference evidence="2" key="1">
    <citation type="submission" date="2017-09" db="EMBL/GenBank/DDBJ databases">
        <title>Depth-based differentiation of microbial function through sediment-hosted aquifers and enrichment of novel symbionts in the deep terrestrial subsurface.</title>
        <authorList>
            <person name="Probst A.J."/>
            <person name="Ladd B."/>
            <person name="Jarett J.K."/>
            <person name="Geller-Mcgrath D.E."/>
            <person name="Sieber C.M.K."/>
            <person name="Emerson J.B."/>
            <person name="Anantharaman K."/>
            <person name="Thomas B.C."/>
            <person name="Malmstrom R."/>
            <person name="Stieglmeier M."/>
            <person name="Klingl A."/>
            <person name="Woyke T."/>
            <person name="Ryan C.M."/>
            <person name="Banfield J.F."/>
        </authorList>
    </citation>
    <scope>NUCLEOTIDE SEQUENCE [LARGE SCALE GENOMIC DNA]</scope>
</reference>
<dbReference type="EMBL" id="PEYE01000039">
    <property type="protein sequence ID" value="PIS38674.1"/>
    <property type="molecule type" value="Genomic_DNA"/>
</dbReference>
<dbReference type="SUPFAM" id="SSF50447">
    <property type="entry name" value="Translation proteins"/>
    <property type="match status" value="1"/>
</dbReference>